<feature type="region of interest" description="Disordered" evidence="9">
    <location>
        <begin position="1"/>
        <end position="62"/>
    </location>
</feature>
<dbReference type="RefSeq" id="WP_119664586.1">
    <property type="nucleotide sequence ID" value="NZ_QXJK01000004.1"/>
</dbReference>
<comment type="pathway">
    <text evidence="8">Lipid metabolism; fatty acid biosynthesis.</text>
</comment>
<dbReference type="SUPFAM" id="SSF47336">
    <property type="entry name" value="ACP-like"/>
    <property type="match status" value="1"/>
</dbReference>
<feature type="modified residue" description="O-(pantetheine 4'-phosphoryl)serine" evidence="8">
    <location>
        <position position="92"/>
    </location>
</feature>
<dbReference type="EMBL" id="QXJK01000004">
    <property type="protein sequence ID" value="RIX35202.1"/>
    <property type="molecule type" value="Genomic_DNA"/>
</dbReference>
<keyword evidence="6 8" id="KW-0443">Lipid metabolism</keyword>
<dbReference type="SMART" id="SM00823">
    <property type="entry name" value="PKS_PP"/>
    <property type="match status" value="1"/>
</dbReference>
<dbReference type="PROSITE" id="PS00012">
    <property type="entry name" value="PHOSPHOPANTETHEINE"/>
    <property type="match status" value="1"/>
</dbReference>
<dbReference type="InterPro" id="IPR003231">
    <property type="entry name" value="ACP"/>
</dbReference>
<organism evidence="11 12">
    <name type="scientific">Corynebacterium falsenii</name>
    <dbReference type="NCBI Taxonomy" id="108486"/>
    <lineage>
        <taxon>Bacteria</taxon>
        <taxon>Bacillati</taxon>
        <taxon>Actinomycetota</taxon>
        <taxon>Actinomycetes</taxon>
        <taxon>Mycobacteriales</taxon>
        <taxon>Corynebacteriaceae</taxon>
        <taxon>Corynebacterium</taxon>
    </lineage>
</organism>
<dbReference type="GO" id="GO:0000036">
    <property type="term" value="F:acyl carrier activity"/>
    <property type="evidence" value="ECO:0007669"/>
    <property type="project" value="UniProtKB-UniRule"/>
</dbReference>
<evidence type="ECO:0000256" key="3">
    <source>
        <dbReference type="ARBA" id="ARBA00022516"/>
    </source>
</evidence>
<protein>
    <recommendedName>
        <fullName evidence="8">Acyl carrier protein</fullName>
        <shortName evidence="8">ACP</shortName>
    </recommendedName>
</protein>
<evidence type="ECO:0000256" key="5">
    <source>
        <dbReference type="ARBA" id="ARBA00022832"/>
    </source>
</evidence>
<comment type="subcellular location">
    <subcellularLocation>
        <location evidence="8">Cytoplasm</location>
    </subcellularLocation>
</comment>
<evidence type="ECO:0000256" key="6">
    <source>
        <dbReference type="ARBA" id="ARBA00023098"/>
    </source>
</evidence>
<evidence type="ECO:0000256" key="4">
    <source>
        <dbReference type="ARBA" id="ARBA00022553"/>
    </source>
</evidence>
<dbReference type="GO" id="GO:0005737">
    <property type="term" value="C:cytoplasm"/>
    <property type="evidence" value="ECO:0007669"/>
    <property type="project" value="UniProtKB-SubCell"/>
</dbReference>
<dbReference type="OrthoDB" id="9804551at2"/>
<reference evidence="11 12" key="1">
    <citation type="submission" date="2018-09" db="EMBL/GenBank/DDBJ databases">
        <title>Optimization and identification of Corynebacterium falsenii FN1-14 from fish paste.</title>
        <authorList>
            <person name="Daroonpunt R."/>
            <person name="Tanasupawat S."/>
        </authorList>
    </citation>
    <scope>NUCLEOTIDE SEQUENCE [LARGE SCALE GENOMIC DNA]</scope>
    <source>
        <strain evidence="11 12">FN1-14</strain>
    </source>
</reference>
<keyword evidence="2 8" id="KW-0596">Phosphopantetheine</keyword>
<comment type="caution">
    <text evidence="11">The sequence shown here is derived from an EMBL/GenBank/DDBJ whole genome shotgun (WGS) entry which is preliminary data.</text>
</comment>
<name>A0A418Q7K1_9CORY</name>
<keyword evidence="3 8" id="KW-0444">Lipid biosynthesis</keyword>
<evidence type="ECO:0000259" key="10">
    <source>
        <dbReference type="PROSITE" id="PS50075"/>
    </source>
</evidence>
<keyword evidence="5 8" id="KW-0276">Fatty acid metabolism</keyword>
<sequence length="135" mass="14247">MARDKGNETTHDQAGTEDLKHKLAAALSGHSHDGDRAGESGSGAGQDGNGSIQPASDDVHGNVLQEIEAATGIEKEEIVDDKALGDDIGVDSLSLVDLSVRLEERFGVELSDDDVNDSTTVRDLVNLVQRKLDAK</sequence>
<evidence type="ECO:0000256" key="1">
    <source>
        <dbReference type="ARBA" id="ARBA00003180"/>
    </source>
</evidence>
<keyword evidence="12" id="KW-1185">Reference proteome</keyword>
<comment type="similarity">
    <text evidence="8">Belongs to the acyl carrier protein (ACP) family.</text>
</comment>
<proteinExistence type="inferred from homology"/>
<dbReference type="InterPro" id="IPR009081">
    <property type="entry name" value="PP-bd_ACP"/>
</dbReference>
<evidence type="ECO:0000256" key="8">
    <source>
        <dbReference type="HAMAP-Rule" id="MF_01217"/>
    </source>
</evidence>
<keyword evidence="4 8" id="KW-0597">Phosphoprotein</keyword>
<evidence type="ECO:0000256" key="7">
    <source>
        <dbReference type="ARBA" id="ARBA00023160"/>
    </source>
</evidence>
<dbReference type="UniPathway" id="UPA00094"/>
<dbReference type="HAMAP" id="MF_01217">
    <property type="entry name" value="Acyl_carrier"/>
    <property type="match status" value="1"/>
</dbReference>
<dbReference type="STRING" id="1451189.CFAL_04000"/>
<evidence type="ECO:0000256" key="2">
    <source>
        <dbReference type="ARBA" id="ARBA00022450"/>
    </source>
</evidence>
<comment type="PTM">
    <text evidence="8">4'-phosphopantetheine is transferred from CoA to a specific serine of apo-ACP by AcpS. This modification is essential for activity because fatty acids are bound in thioester linkage to the sulfhydryl of the prosthetic group.</text>
</comment>
<comment type="function">
    <text evidence="1 8">Carrier of the growing fatty acid chain in fatty acid biosynthesis.</text>
</comment>
<keyword evidence="8" id="KW-0963">Cytoplasm</keyword>
<dbReference type="InterPro" id="IPR020806">
    <property type="entry name" value="PKS_PP-bd"/>
</dbReference>
<dbReference type="GO" id="GO:0031177">
    <property type="term" value="F:phosphopantetheine binding"/>
    <property type="evidence" value="ECO:0007669"/>
    <property type="project" value="InterPro"/>
</dbReference>
<dbReference type="Pfam" id="PF00550">
    <property type="entry name" value="PP-binding"/>
    <property type="match status" value="1"/>
</dbReference>
<dbReference type="AlphaFoldDB" id="A0A418Q7K1"/>
<evidence type="ECO:0000313" key="11">
    <source>
        <dbReference type="EMBL" id="RIX35202.1"/>
    </source>
</evidence>
<evidence type="ECO:0000313" key="12">
    <source>
        <dbReference type="Proteomes" id="UP000285278"/>
    </source>
</evidence>
<dbReference type="Gene3D" id="1.10.1200.10">
    <property type="entry name" value="ACP-like"/>
    <property type="match status" value="1"/>
</dbReference>
<keyword evidence="7 8" id="KW-0275">Fatty acid biosynthesis</keyword>
<gene>
    <name evidence="8" type="primary">acpP</name>
    <name evidence="11" type="ORF">D3M95_04855</name>
</gene>
<dbReference type="InterPro" id="IPR036736">
    <property type="entry name" value="ACP-like_sf"/>
</dbReference>
<accession>A0A418Q7K1</accession>
<feature type="domain" description="Carrier" evidence="10">
    <location>
        <begin position="54"/>
        <end position="132"/>
    </location>
</feature>
<dbReference type="Proteomes" id="UP000285278">
    <property type="component" value="Unassembled WGS sequence"/>
</dbReference>
<feature type="compositionally biased region" description="Basic and acidic residues" evidence="9">
    <location>
        <begin position="1"/>
        <end position="11"/>
    </location>
</feature>
<dbReference type="PROSITE" id="PS50075">
    <property type="entry name" value="CARRIER"/>
    <property type="match status" value="1"/>
</dbReference>
<dbReference type="InterPro" id="IPR006162">
    <property type="entry name" value="Ppantetheine_attach_site"/>
</dbReference>
<evidence type="ECO:0000256" key="9">
    <source>
        <dbReference type="SAM" id="MobiDB-lite"/>
    </source>
</evidence>